<feature type="compositionally biased region" description="Low complexity" evidence="1">
    <location>
        <begin position="515"/>
        <end position="537"/>
    </location>
</feature>
<feature type="compositionally biased region" description="Polar residues" evidence="1">
    <location>
        <begin position="774"/>
        <end position="783"/>
    </location>
</feature>
<proteinExistence type="predicted"/>
<sequence length="1105" mass="121639">MPTFTCCGFRRNHSPDQSPARLIDTSEKGARFQLTVRNTDDTERHGVEDLDHISSANTLDPDQDVLPWELPHQQTKHHRDRNPKCLGVPDRLKKKISSTSGASDEASTRALKSPMSIEEVEVKRKIRRTLHSKNEHDEGENANSEFYDPDAKVIRTPQGTWPRQEGPIHLSPYRHKRITARPSTPDVRTSDVEGPPLAHPSPTRANTRILSRMLTDRASALSEPPIEDRKEPTPQDFIKSPRKTKSKKYIFSDDTPGKEKSPLDSSLNRSDTVIRITSSRQADNGKAADDGDVFNAPPTPDLKALRLASISDSIVGPGWRLPSSARRGSSQTFETAREHDLATDDNTAFSTARQSQASPSRPSWMRGASGLLASSPQERRLSRHHSHCDPGSEEEMFGGIDGRDSFPQTRSHSATTNPSSVHLYSMRISERLASHGVLPVVSSPQLRNNSSSDLSWEQGPDHLSLGPRRQTSDHGFVSARMPSAWANPQKQAASSNYSRRTSELSTIDPGSQAASLSNRHSRLSSSGCSVPVSSYGSRRPSDEANNAAAAILDPNSDQEHRFFRVMRDPMIIDERKVEKQPRHSSVPVLPTTPSRSLTTTQIEQEEGQRFLRKAHTVTAMRHFSQADLDELTAEIAKRTPARSRNVSHFDGSGDVAASLLMPQSESSLVRKPSLVVGDEPVEATSWGQAVQKDARRRSRSPLHPHHTAEDEEESHKHRTPKQLFQHLHHSSSEGDHLDVKAQLGAYRMRPRLSPFVPGHPAITTPAKLRRDPDTSSPTPTIETAPSWRRYPSHTRSARSDSPARETDNVFSRDFASAPPLAHEHHHHPHLHIHHDPADQHHLRRPGLGGSTKKAHSTHFERLRDNVRELYHARSLDLASKFAIESRGHRSSVSEGRGLEEYPELEMLPPLVVGGDGAVCGEERFVTAKTSLGDQVGMTRDGFGDGGHGRKVRGKAKLAGHADPNRPGRKRKSVDRLIAGSGAGKVRSMAHAIDAPPAAAKTKSSPGWANMYNSCVDLGMLRSPNLSRERVGVCNGAVVRGLTDKVGDVPRRMGSSGEGMRQSTLDFKRSLEEGERRSWERLRALGGAPSGLGVGGRGGGLGVEIR</sequence>
<comment type="caution">
    <text evidence="2">The sequence shown here is derived from an EMBL/GenBank/DDBJ whole genome shotgun (WGS) entry which is preliminary data.</text>
</comment>
<feature type="compositionally biased region" description="Polar residues" evidence="1">
    <location>
        <begin position="406"/>
        <end position="418"/>
    </location>
</feature>
<reference evidence="2" key="1">
    <citation type="journal article" date="2023" name="Genome Biol. Evol.">
        <title>First Whole Genome Sequence and Flow Cytometry Genome Size Data for the Lichen-Forming Fungus Ramalina farinacea (Ascomycota).</title>
        <authorList>
            <person name="Llewellyn T."/>
            <person name="Mian S."/>
            <person name="Hill R."/>
            <person name="Leitch I.J."/>
            <person name="Gaya E."/>
        </authorList>
    </citation>
    <scope>NUCLEOTIDE SEQUENCE</scope>
    <source>
        <strain evidence="2">LIQ254RAFAR</strain>
    </source>
</reference>
<feature type="compositionally biased region" description="Polar residues" evidence="1">
    <location>
        <begin position="344"/>
        <end position="361"/>
    </location>
</feature>
<dbReference type="AlphaFoldDB" id="A0AA43TTI2"/>
<feature type="region of interest" description="Disordered" evidence="1">
    <location>
        <begin position="277"/>
        <end position="296"/>
    </location>
</feature>
<name>A0AA43TTI2_9LECA</name>
<feature type="compositionally biased region" description="Polar residues" evidence="1">
    <location>
        <begin position="486"/>
        <end position="514"/>
    </location>
</feature>
<feature type="region of interest" description="Disordered" evidence="1">
    <location>
        <begin position="443"/>
        <end position="541"/>
    </location>
</feature>
<evidence type="ECO:0000313" key="3">
    <source>
        <dbReference type="Proteomes" id="UP001161017"/>
    </source>
</evidence>
<evidence type="ECO:0000256" key="1">
    <source>
        <dbReference type="SAM" id="MobiDB-lite"/>
    </source>
</evidence>
<feature type="region of interest" description="Disordered" evidence="1">
    <location>
        <begin position="750"/>
        <end position="807"/>
    </location>
</feature>
<feature type="region of interest" description="Disordered" evidence="1">
    <location>
        <begin position="938"/>
        <end position="972"/>
    </location>
</feature>
<protein>
    <submittedName>
        <fullName evidence="2">Uncharacterized protein</fullName>
    </submittedName>
</protein>
<organism evidence="2 3">
    <name type="scientific">Ramalina farinacea</name>
    <dbReference type="NCBI Taxonomy" id="258253"/>
    <lineage>
        <taxon>Eukaryota</taxon>
        <taxon>Fungi</taxon>
        <taxon>Dikarya</taxon>
        <taxon>Ascomycota</taxon>
        <taxon>Pezizomycotina</taxon>
        <taxon>Lecanoromycetes</taxon>
        <taxon>OSLEUM clade</taxon>
        <taxon>Lecanoromycetidae</taxon>
        <taxon>Lecanorales</taxon>
        <taxon>Lecanorineae</taxon>
        <taxon>Ramalinaceae</taxon>
        <taxon>Ramalina</taxon>
    </lineage>
</organism>
<feature type="region of interest" description="Disordered" evidence="1">
    <location>
        <begin position="94"/>
        <end position="116"/>
    </location>
</feature>
<keyword evidence="3" id="KW-1185">Reference proteome</keyword>
<feature type="region of interest" description="Disordered" evidence="1">
    <location>
        <begin position="319"/>
        <end position="418"/>
    </location>
</feature>
<accession>A0AA43TTI2</accession>
<dbReference type="EMBL" id="JAPUFD010000005">
    <property type="protein sequence ID" value="MDI1487154.1"/>
    <property type="molecule type" value="Genomic_DNA"/>
</dbReference>
<feature type="region of interest" description="Disordered" evidence="1">
    <location>
        <begin position="577"/>
        <end position="597"/>
    </location>
</feature>
<feature type="compositionally biased region" description="Basic residues" evidence="1">
    <location>
        <begin position="823"/>
        <end position="832"/>
    </location>
</feature>
<feature type="region of interest" description="Disordered" evidence="1">
    <location>
        <begin position="680"/>
        <end position="735"/>
    </location>
</feature>
<feature type="region of interest" description="Disordered" evidence="1">
    <location>
        <begin position="220"/>
        <end position="271"/>
    </location>
</feature>
<feature type="compositionally biased region" description="Polar residues" evidence="1">
    <location>
        <begin position="443"/>
        <end position="455"/>
    </location>
</feature>
<feature type="compositionally biased region" description="Basic residues" evidence="1">
    <location>
        <begin position="694"/>
        <end position="705"/>
    </location>
</feature>
<dbReference type="Proteomes" id="UP001161017">
    <property type="component" value="Unassembled WGS sequence"/>
</dbReference>
<feature type="region of interest" description="Disordered" evidence="1">
    <location>
        <begin position="130"/>
        <end position="207"/>
    </location>
</feature>
<feature type="compositionally biased region" description="Basic and acidic residues" evidence="1">
    <location>
        <begin position="797"/>
        <end position="807"/>
    </location>
</feature>
<gene>
    <name evidence="2" type="ORF">OHK93_006422</name>
</gene>
<feature type="compositionally biased region" description="Basic residues" evidence="1">
    <location>
        <begin position="948"/>
        <end position="957"/>
    </location>
</feature>
<feature type="region of interest" description="Disordered" evidence="1">
    <location>
        <begin position="819"/>
        <end position="857"/>
    </location>
</feature>
<evidence type="ECO:0000313" key="2">
    <source>
        <dbReference type="EMBL" id="MDI1487154.1"/>
    </source>
</evidence>